<keyword evidence="6" id="KW-0560">Oxidoreductase</keyword>
<organism evidence="9 10">
    <name type="scientific">Malassezia restricta (strain ATCC 96810 / NBRC 103918 / CBS 7877)</name>
    <name type="common">Seborrheic dermatitis infection agent</name>
    <dbReference type="NCBI Taxonomy" id="425264"/>
    <lineage>
        <taxon>Eukaryota</taxon>
        <taxon>Fungi</taxon>
        <taxon>Dikarya</taxon>
        <taxon>Basidiomycota</taxon>
        <taxon>Ustilaginomycotina</taxon>
        <taxon>Malasseziomycetes</taxon>
        <taxon>Malasseziales</taxon>
        <taxon>Malasseziaceae</taxon>
        <taxon>Malassezia</taxon>
    </lineage>
</organism>
<dbReference type="EC" id="1.5.1.3" evidence="2"/>
<dbReference type="GO" id="GO:0006730">
    <property type="term" value="P:one-carbon metabolic process"/>
    <property type="evidence" value="ECO:0007669"/>
    <property type="project" value="UniProtKB-KW"/>
</dbReference>
<dbReference type="Pfam" id="PF00186">
    <property type="entry name" value="DHFR_1"/>
    <property type="match status" value="2"/>
</dbReference>
<dbReference type="Proteomes" id="UP000269793">
    <property type="component" value="Chromosome V"/>
</dbReference>
<dbReference type="GO" id="GO:0050661">
    <property type="term" value="F:NADP binding"/>
    <property type="evidence" value="ECO:0007669"/>
    <property type="project" value="InterPro"/>
</dbReference>
<comment type="similarity">
    <text evidence="7">Belongs to the dihydrofolate reductase family.</text>
</comment>
<dbReference type="GO" id="GO:0046655">
    <property type="term" value="P:folic acid metabolic process"/>
    <property type="evidence" value="ECO:0007669"/>
    <property type="project" value="TreeGrafter"/>
</dbReference>
<evidence type="ECO:0000256" key="5">
    <source>
        <dbReference type="ARBA" id="ARBA00022857"/>
    </source>
</evidence>
<dbReference type="AlphaFoldDB" id="A0A3G2S7B7"/>
<keyword evidence="4" id="KW-0554">One-carbon metabolism</keyword>
<evidence type="ECO:0000256" key="3">
    <source>
        <dbReference type="ARBA" id="ARBA00018886"/>
    </source>
</evidence>
<dbReference type="Gene3D" id="3.40.430.10">
    <property type="entry name" value="Dihydrofolate Reductase, subunit A"/>
    <property type="match status" value="1"/>
</dbReference>
<dbReference type="GO" id="GO:0005739">
    <property type="term" value="C:mitochondrion"/>
    <property type="evidence" value="ECO:0007669"/>
    <property type="project" value="TreeGrafter"/>
</dbReference>
<reference evidence="9 10" key="1">
    <citation type="submission" date="2018-10" db="EMBL/GenBank/DDBJ databases">
        <title>Complete genome sequence of Malassezia restricta CBS 7877.</title>
        <authorList>
            <person name="Morand S.C."/>
            <person name="Bertignac M."/>
            <person name="Iltis A."/>
            <person name="Kolder I."/>
            <person name="Pirovano W."/>
            <person name="Jourdain R."/>
            <person name="Clavaud C."/>
        </authorList>
    </citation>
    <scope>NUCLEOTIDE SEQUENCE [LARGE SCALE GENOMIC DNA]</scope>
    <source>
        <strain evidence="9 10">CBS 7877</strain>
    </source>
</reference>
<name>A0A3G2S7B7_MALR7</name>
<evidence type="ECO:0000256" key="7">
    <source>
        <dbReference type="RuleBase" id="RU004474"/>
    </source>
</evidence>
<evidence type="ECO:0000313" key="9">
    <source>
        <dbReference type="EMBL" id="AYO44051.1"/>
    </source>
</evidence>
<keyword evidence="5" id="KW-0521">NADP</keyword>
<keyword evidence="10" id="KW-1185">Reference proteome</keyword>
<dbReference type="PANTHER" id="PTHR48069:SF3">
    <property type="entry name" value="DIHYDROFOLATE REDUCTASE"/>
    <property type="match status" value="1"/>
</dbReference>
<dbReference type="GO" id="GO:0046452">
    <property type="term" value="P:dihydrofolate metabolic process"/>
    <property type="evidence" value="ECO:0007669"/>
    <property type="project" value="TreeGrafter"/>
</dbReference>
<protein>
    <recommendedName>
        <fullName evidence="3">Dihydrofolate reductase</fullName>
        <ecNumber evidence="2">1.5.1.3</ecNumber>
    </recommendedName>
</protein>
<dbReference type="InterPro" id="IPR017925">
    <property type="entry name" value="DHFR_CS"/>
</dbReference>
<evidence type="ECO:0000259" key="8">
    <source>
        <dbReference type="PROSITE" id="PS51330"/>
    </source>
</evidence>
<dbReference type="CDD" id="cd00209">
    <property type="entry name" value="DHFR"/>
    <property type="match status" value="1"/>
</dbReference>
<dbReference type="PRINTS" id="PR00070">
    <property type="entry name" value="DHFR"/>
</dbReference>
<comment type="pathway">
    <text evidence="1">Cofactor biosynthesis; tetrahydrofolate biosynthesis; 5,6,7,8-tetrahydrofolate from 7,8-dihydrofolate: step 1/1.</text>
</comment>
<dbReference type="STRING" id="425264.A0A3G2S7B7"/>
<accession>A0A3G2S7B7</accession>
<evidence type="ECO:0000256" key="4">
    <source>
        <dbReference type="ARBA" id="ARBA00022563"/>
    </source>
</evidence>
<keyword evidence="9" id="KW-0489">Methyltransferase</keyword>
<dbReference type="GO" id="GO:0004146">
    <property type="term" value="F:dihydrofolate reductase activity"/>
    <property type="evidence" value="ECO:0007669"/>
    <property type="project" value="UniProtKB-EC"/>
</dbReference>
<dbReference type="PROSITE" id="PS00075">
    <property type="entry name" value="DHFR_1"/>
    <property type="match status" value="1"/>
</dbReference>
<evidence type="ECO:0000256" key="2">
    <source>
        <dbReference type="ARBA" id="ARBA00012856"/>
    </source>
</evidence>
<gene>
    <name evidence="9" type="ORF">DNF11_3101</name>
</gene>
<dbReference type="OrthoDB" id="414698at2759"/>
<proteinExistence type="inferred from homology"/>
<feature type="domain" description="DHFR" evidence="8">
    <location>
        <begin position="12"/>
        <end position="261"/>
    </location>
</feature>
<dbReference type="GO" id="GO:0008168">
    <property type="term" value="F:methyltransferase activity"/>
    <property type="evidence" value="ECO:0007669"/>
    <property type="project" value="UniProtKB-KW"/>
</dbReference>
<keyword evidence="9" id="KW-0808">Transferase</keyword>
<evidence type="ECO:0000256" key="6">
    <source>
        <dbReference type="ARBA" id="ARBA00023002"/>
    </source>
</evidence>
<evidence type="ECO:0000256" key="1">
    <source>
        <dbReference type="ARBA" id="ARBA00004903"/>
    </source>
</evidence>
<sequence>MTRPAVPLGALPLTAIVAASARNGIGARGTLPWRLSKDMAYFRAITRHVVEPEHDDDVMRRAGYVRQPIPLKNAVIMGRHTWDSIPPRFRPLRDRINVVVSTTMTQHDLGLAEPDDDTLIARSLEDAVTLLEERRSWRYTQRPACAGSALAHAFIIGGAALYHHALTSTSDHWYLDGLLVTRIQEPADLHEKCDVFFTEFRTPAQIEWEQRLFQGPCPTPATWTLASADTHVARFPCIAPGDVAPGLEEQGMLFQFQYWQRT</sequence>
<dbReference type="PROSITE" id="PS51330">
    <property type="entry name" value="DHFR_2"/>
    <property type="match status" value="1"/>
</dbReference>
<dbReference type="UniPathway" id="UPA00077">
    <property type="reaction ID" value="UER00158"/>
</dbReference>
<dbReference type="GO" id="GO:0032259">
    <property type="term" value="P:methylation"/>
    <property type="evidence" value="ECO:0007669"/>
    <property type="project" value="UniProtKB-KW"/>
</dbReference>
<dbReference type="EMBL" id="CP033152">
    <property type="protein sequence ID" value="AYO44051.1"/>
    <property type="molecule type" value="Genomic_DNA"/>
</dbReference>
<evidence type="ECO:0000313" key="10">
    <source>
        <dbReference type="Proteomes" id="UP000269793"/>
    </source>
</evidence>
<dbReference type="VEuPathDB" id="FungiDB:DNF11_3101"/>
<dbReference type="SUPFAM" id="SSF53597">
    <property type="entry name" value="Dihydrofolate reductase-like"/>
    <property type="match status" value="1"/>
</dbReference>
<dbReference type="InterPro" id="IPR012259">
    <property type="entry name" value="DHFR"/>
</dbReference>
<dbReference type="InterPro" id="IPR024072">
    <property type="entry name" value="DHFR-like_dom_sf"/>
</dbReference>
<dbReference type="PANTHER" id="PTHR48069">
    <property type="entry name" value="DIHYDROFOLATE REDUCTASE"/>
    <property type="match status" value="1"/>
</dbReference>
<dbReference type="InterPro" id="IPR001796">
    <property type="entry name" value="DHFR_dom"/>
</dbReference>
<dbReference type="GO" id="GO:0046654">
    <property type="term" value="P:tetrahydrofolate biosynthetic process"/>
    <property type="evidence" value="ECO:0007669"/>
    <property type="project" value="UniProtKB-UniPathway"/>
</dbReference>